<dbReference type="EC" id="2.4.-.-" evidence="3"/>
<dbReference type="CDD" id="cd03801">
    <property type="entry name" value="GT4_PimA-like"/>
    <property type="match status" value="1"/>
</dbReference>
<keyword evidence="3" id="KW-0808">Transferase</keyword>
<reference evidence="3 4" key="1">
    <citation type="submission" date="2024-09" db="EMBL/GenBank/DDBJ databases">
        <authorList>
            <person name="Ruan L."/>
        </authorList>
    </citation>
    <scope>NUCLEOTIDE SEQUENCE [LARGE SCALE GENOMIC DNA]</scope>
    <source>
        <strain evidence="3 4">D33</strain>
    </source>
</reference>
<dbReference type="GO" id="GO:0016757">
    <property type="term" value="F:glycosyltransferase activity"/>
    <property type="evidence" value="ECO:0007669"/>
    <property type="project" value="UniProtKB-KW"/>
</dbReference>
<keyword evidence="3" id="KW-0328">Glycosyltransferase</keyword>
<dbReference type="SUPFAM" id="SSF53756">
    <property type="entry name" value="UDP-Glycosyltransferase/glycogen phosphorylase"/>
    <property type="match status" value="1"/>
</dbReference>
<name>A0ABV5B505_9BACL</name>
<comment type="caution">
    <text evidence="3">The sequence shown here is derived from an EMBL/GenBank/DDBJ whole genome shotgun (WGS) entry which is preliminary data.</text>
</comment>
<dbReference type="RefSeq" id="WP_375524375.1">
    <property type="nucleotide sequence ID" value="NZ_JBHILM010000005.1"/>
</dbReference>
<dbReference type="InterPro" id="IPR028098">
    <property type="entry name" value="Glyco_trans_4-like_N"/>
</dbReference>
<dbReference type="Pfam" id="PF00534">
    <property type="entry name" value="Glycos_transf_1"/>
    <property type="match status" value="1"/>
</dbReference>
<dbReference type="PANTHER" id="PTHR45947:SF3">
    <property type="entry name" value="SULFOQUINOVOSYL TRANSFERASE SQD2"/>
    <property type="match status" value="1"/>
</dbReference>
<gene>
    <name evidence="3" type="ORF">ACE3NQ_06600</name>
</gene>
<dbReference type="PANTHER" id="PTHR45947">
    <property type="entry name" value="SULFOQUINOVOSYL TRANSFERASE SQD2"/>
    <property type="match status" value="1"/>
</dbReference>
<accession>A0ABV5B505</accession>
<organism evidence="3 4">
    <name type="scientific">Paenibacillus terreus</name>
    <dbReference type="NCBI Taxonomy" id="1387834"/>
    <lineage>
        <taxon>Bacteria</taxon>
        <taxon>Bacillati</taxon>
        <taxon>Bacillota</taxon>
        <taxon>Bacilli</taxon>
        <taxon>Bacillales</taxon>
        <taxon>Paenibacillaceae</taxon>
        <taxon>Paenibacillus</taxon>
    </lineage>
</organism>
<evidence type="ECO:0000313" key="4">
    <source>
        <dbReference type="Proteomes" id="UP001580407"/>
    </source>
</evidence>
<protein>
    <submittedName>
        <fullName evidence="3">Glycosyltransferase family 4 protein</fullName>
        <ecNumber evidence="3">2.4.-.-</ecNumber>
    </submittedName>
</protein>
<evidence type="ECO:0000259" key="2">
    <source>
        <dbReference type="Pfam" id="PF13439"/>
    </source>
</evidence>
<feature type="domain" description="Glycosyltransferase subfamily 4-like N-terminal" evidence="2">
    <location>
        <begin position="15"/>
        <end position="208"/>
    </location>
</feature>
<sequence>MNILLATYWAIPYLGGVWPFMQQLKYGLEQLGHTVDLFGNGTGNPKYHIVNQGRELGKEFVLPILEERLNEKAAPLLHADYWIRFFEMERYCLELSASYFGLGHYDIIHTQDVISTLAMSRVKKKHTALVANIHGSLARELMLMQELNQDSNFQALPAWKYYWALEHYGAGAADVTITSTHWLKNILVQDFAVPEQQFSTFQYGLDADKFWSVCSKGTDVTAPYGKKVIICPARLAQIKGLHFLIPALQLLKQRRSDWVCWIAGDGEKKEELMQQAFAVGIGEDVMFLGQREDVPALLQQADIFVHPSVQDNMPFSVMEAQISGLPAVVSNAGGLPEMVQHEVTGLVSNVGDIDTLASHLEFLLAHDEVRANMGAAARAWGTEHWSIDQMIERYLHVYQRAAAMH</sequence>
<feature type="domain" description="Glycosyl transferase family 1" evidence="1">
    <location>
        <begin position="223"/>
        <end position="380"/>
    </location>
</feature>
<dbReference type="InterPro" id="IPR050194">
    <property type="entry name" value="Glycosyltransferase_grp1"/>
</dbReference>
<evidence type="ECO:0000313" key="3">
    <source>
        <dbReference type="EMBL" id="MFB5680577.1"/>
    </source>
</evidence>
<dbReference type="Proteomes" id="UP001580407">
    <property type="component" value="Unassembled WGS sequence"/>
</dbReference>
<dbReference type="InterPro" id="IPR001296">
    <property type="entry name" value="Glyco_trans_1"/>
</dbReference>
<dbReference type="EMBL" id="JBHILM010000005">
    <property type="protein sequence ID" value="MFB5680577.1"/>
    <property type="molecule type" value="Genomic_DNA"/>
</dbReference>
<dbReference type="Pfam" id="PF13439">
    <property type="entry name" value="Glyco_transf_4"/>
    <property type="match status" value="1"/>
</dbReference>
<dbReference type="Gene3D" id="3.40.50.2000">
    <property type="entry name" value="Glycogen Phosphorylase B"/>
    <property type="match status" value="2"/>
</dbReference>
<keyword evidence="4" id="KW-1185">Reference proteome</keyword>
<proteinExistence type="predicted"/>
<evidence type="ECO:0000259" key="1">
    <source>
        <dbReference type="Pfam" id="PF00534"/>
    </source>
</evidence>